<feature type="region of interest" description="Disordered" evidence="1">
    <location>
        <begin position="1"/>
        <end position="25"/>
    </location>
</feature>
<organism evidence="3 4">
    <name type="scientific">Halorubrum kocurii JCM 14978</name>
    <dbReference type="NCBI Taxonomy" id="1230456"/>
    <lineage>
        <taxon>Archaea</taxon>
        <taxon>Methanobacteriati</taxon>
        <taxon>Methanobacteriota</taxon>
        <taxon>Stenosarchaea group</taxon>
        <taxon>Halobacteria</taxon>
        <taxon>Halobacteriales</taxon>
        <taxon>Haloferacaceae</taxon>
        <taxon>Halorubrum</taxon>
    </lineage>
</organism>
<reference evidence="3 4" key="1">
    <citation type="journal article" date="2014" name="PLoS Genet.">
        <title>Phylogenetically driven sequencing of extremely halophilic archaea reveals strategies for static and dynamic osmo-response.</title>
        <authorList>
            <person name="Becker E.A."/>
            <person name="Seitzer P.M."/>
            <person name="Tritt A."/>
            <person name="Larsen D."/>
            <person name="Krusor M."/>
            <person name="Yao A.I."/>
            <person name="Wu D."/>
            <person name="Madern D."/>
            <person name="Eisen J.A."/>
            <person name="Darling A.E."/>
            <person name="Facciotti M.T."/>
        </authorList>
    </citation>
    <scope>NUCLEOTIDE SEQUENCE [LARGE SCALE GENOMIC DNA]</scope>
    <source>
        <strain evidence="3 4">JCM 14978</strain>
    </source>
</reference>
<sequence>MTGDDGGPDAGEAPSDGRAPVDHPTYLDAKRELDDRSLNRDVLAAFAAELPSDPTVLEVGAGTATMVERLAEWGVVEGGRWLAVDAHEGALAAGRERIGDRVGGVDVAFRVADAFEYAAATDERFDAVVGCAFFDVVDAAPAVDALAAVSPLAYAPITYDGETTLSPADPEDDAVLDAYHRHMRDYRPGGPEGAAALA</sequence>
<evidence type="ECO:0000259" key="2">
    <source>
        <dbReference type="Pfam" id="PF13649"/>
    </source>
</evidence>
<proteinExistence type="predicted"/>
<accession>M0NQ98</accession>
<keyword evidence="4" id="KW-1185">Reference proteome</keyword>
<feature type="non-terminal residue" evidence="3">
    <location>
        <position position="198"/>
    </location>
</feature>
<dbReference type="Proteomes" id="UP000011546">
    <property type="component" value="Unassembled WGS sequence"/>
</dbReference>
<gene>
    <name evidence="3" type="ORF">C468_14732</name>
</gene>
<dbReference type="EMBL" id="AOJH01000087">
    <property type="protein sequence ID" value="EMA59374.1"/>
    <property type="molecule type" value="Genomic_DNA"/>
</dbReference>
<evidence type="ECO:0000313" key="4">
    <source>
        <dbReference type="Proteomes" id="UP000011546"/>
    </source>
</evidence>
<dbReference type="OrthoDB" id="338984at2157"/>
<dbReference type="CDD" id="cd02440">
    <property type="entry name" value="AdoMet_MTases"/>
    <property type="match status" value="1"/>
</dbReference>
<dbReference type="SUPFAM" id="SSF53335">
    <property type="entry name" value="S-adenosyl-L-methionine-dependent methyltransferases"/>
    <property type="match status" value="1"/>
</dbReference>
<comment type="caution">
    <text evidence="3">The sequence shown here is derived from an EMBL/GenBank/DDBJ whole genome shotgun (WGS) entry which is preliminary data.</text>
</comment>
<dbReference type="AlphaFoldDB" id="M0NQ98"/>
<feature type="domain" description="Methyltransferase" evidence="2">
    <location>
        <begin position="56"/>
        <end position="147"/>
    </location>
</feature>
<dbReference type="STRING" id="1230456.C468_14732"/>
<evidence type="ECO:0000313" key="3">
    <source>
        <dbReference type="EMBL" id="EMA59374.1"/>
    </source>
</evidence>
<dbReference type="InterPro" id="IPR041698">
    <property type="entry name" value="Methyltransf_25"/>
</dbReference>
<dbReference type="Pfam" id="PF13649">
    <property type="entry name" value="Methyltransf_25"/>
    <property type="match status" value="1"/>
</dbReference>
<protein>
    <recommendedName>
        <fullName evidence="2">Methyltransferase domain-containing protein</fullName>
    </recommendedName>
</protein>
<dbReference type="InterPro" id="IPR029063">
    <property type="entry name" value="SAM-dependent_MTases_sf"/>
</dbReference>
<evidence type="ECO:0000256" key="1">
    <source>
        <dbReference type="SAM" id="MobiDB-lite"/>
    </source>
</evidence>
<dbReference type="Gene3D" id="3.40.50.150">
    <property type="entry name" value="Vaccinia Virus protein VP39"/>
    <property type="match status" value="1"/>
</dbReference>
<dbReference type="RefSeq" id="WP_008849610.1">
    <property type="nucleotide sequence ID" value="NZ_AOJH01000087.1"/>
</dbReference>
<name>M0NQ98_9EURY</name>